<name>A0A5J5GJJ7_9RHOB</name>
<feature type="signal peptide" evidence="1">
    <location>
        <begin position="1"/>
        <end position="20"/>
    </location>
</feature>
<evidence type="ECO:0000313" key="2">
    <source>
        <dbReference type="EMBL" id="KAA9008287.1"/>
    </source>
</evidence>
<feature type="chain" id="PRO_5023898733" evidence="1">
    <location>
        <begin position="21"/>
        <end position="299"/>
    </location>
</feature>
<keyword evidence="1" id="KW-0732">Signal</keyword>
<dbReference type="AlphaFoldDB" id="A0A5J5GJJ7"/>
<proteinExistence type="predicted"/>
<reference evidence="2 3" key="1">
    <citation type="submission" date="2019-09" db="EMBL/GenBank/DDBJ databases">
        <authorList>
            <person name="Park J.-S."/>
            <person name="Choi H.-J."/>
        </authorList>
    </citation>
    <scope>NUCLEOTIDE SEQUENCE [LARGE SCALE GENOMIC DNA]</scope>
    <source>
        <strain evidence="2 3">176SS1-4</strain>
    </source>
</reference>
<dbReference type="InterPro" id="IPR018707">
    <property type="entry name" value="LpxR"/>
</dbReference>
<keyword evidence="3" id="KW-1185">Reference proteome</keyword>
<dbReference type="RefSeq" id="WP_150445571.1">
    <property type="nucleotide sequence ID" value="NZ_VYQE01000003.1"/>
</dbReference>
<accession>A0A5J5GJJ7</accession>
<comment type="caution">
    <text evidence="2">The sequence shown here is derived from an EMBL/GenBank/DDBJ whole genome shotgun (WGS) entry which is preliminary data.</text>
</comment>
<evidence type="ECO:0000313" key="3">
    <source>
        <dbReference type="Proteomes" id="UP000326554"/>
    </source>
</evidence>
<evidence type="ECO:0000256" key="1">
    <source>
        <dbReference type="SAM" id="SignalP"/>
    </source>
</evidence>
<protein>
    <submittedName>
        <fullName evidence="2">Lipid A deacylase LpxR family protein</fullName>
    </submittedName>
</protein>
<dbReference type="Pfam" id="PF09982">
    <property type="entry name" value="LpxR"/>
    <property type="match status" value="1"/>
</dbReference>
<dbReference type="Proteomes" id="UP000326554">
    <property type="component" value="Unassembled WGS sequence"/>
</dbReference>
<organism evidence="2 3">
    <name type="scientific">Histidinibacterium aquaticum</name>
    <dbReference type="NCBI Taxonomy" id="2613962"/>
    <lineage>
        <taxon>Bacteria</taxon>
        <taxon>Pseudomonadati</taxon>
        <taxon>Pseudomonadota</taxon>
        <taxon>Alphaproteobacteria</taxon>
        <taxon>Rhodobacterales</taxon>
        <taxon>Paracoccaceae</taxon>
        <taxon>Histidinibacterium</taxon>
    </lineage>
</organism>
<dbReference type="Gene3D" id="2.40.128.140">
    <property type="entry name" value="Outer membrane protein"/>
    <property type="match status" value="1"/>
</dbReference>
<gene>
    <name evidence="2" type="ORF">F3S47_12420</name>
</gene>
<sequence>MRAIAAAMLLLLAVGTPAQARETLGFGRLFTNDLIGDGYDRWRSGSYQWSLVRGPGWTGTRPPEAGRVMEYRFRSEIISPTRLNGEGSRSRLYVGLLAAGAHTHATAGAAEISLGADLVFLGPQTGWSALQAEVHERTDAPRVRQEGNEIENRTLPHGTAEVAWPIRSGGVTFRPFVEAQAGTETILRTGADLLWGPVGEGNLLTRDHVTGHLIRAVEGPETGLALVLGGDIARVESSLYLPEDGTADLLPESTRLHGGVHWQVAPDVSFFYGATWLSEEFEGQEEGQVTGSLKLNVSF</sequence>
<dbReference type="EMBL" id="VYQE01000003">
    <property type="protein sequence ID" value="KAA9008287.1"/>
    <property type="molecule type" value="Genomic_DNA"/>
</dbReference>
<dbReference type="InterPro" id="IPR037107">
    <property type="entry name" value="Put_OMP_sf"/>
</dbReference>